<comment type="caution">
    <text evidence="1">The sequence shown here is derived from an EMBL/GenBank/DDBJ whole genome shotgun (WGS) entry which is preliminary data.</text>
</comment>
<reference evidence="1 2" key="1">
    <citation type="submission" date="2015-10" db="EMBL/GenBank/DDBJ databases">
        <title>Genome analyses suggest a sexual origin of heterokaryosis in a supposedly ancient asexual fungus.</title>
        <authorList>
            <person name="Ropars J."/>
            <person name="Sedzielewska K."/>
            <person name="Noel J."/>
            <person name="Charron P."/>
            <person name="Farinelli L."/>
            <person name="Marton T."/>
            <person name="Kruger M."/>
            <person name="Pelin A."/>
            <person name="Brachmann A."/>
            <person name="Corradi N."/>
        </authorList>
    </citation>
    <scope>NUCLEOTIDE SEQUENCE [LARGE SCALE GENOMIC DNA]</scope>
    <source>
        <strain evidence="1 2">A4</strain>
    </source>
</reference>
<dbReference type="Proteomes" id="UP000234323">
    <property type="component" value="Unassembled WGS sequence"/>
</dbReference>
<dbReference type="VEuPathDB" id="FungiDB:FUN_001441"/>
<evidence type="ECO:0000313" key="1">
    <source>
        <dbReference type="EMBL" id="PKY57040.1"/>
    </source>
</evidence>
<dbReference type="VEuPathDB" id="FungiDB:RhiirA1_460424"/>
<accession>A0A2I1HDZ1</accession>
<keyword evidence="2" id="KW-1185">Reference proteome</keyword>
<gene>
    <name evidence="1" type="ORF">RhiirA4_477814</name>
</gene>
<name>A0A2I1HDZ1_9GLOM</name>
<organism evidence="1 2">
    <name type="scientific">Rhizophagus irregularis</name>
    <dbReference type="NCBI Taxonomy" id="588596"/>
    <lineage>
        <taxon>Eukaryota</taxon>
        <taxon>Fungi</taxon>
        <taxon>Fungi incertae sedis</taxon>
        <taxon>Mucoromycota</taxon>
        <taxon>Glomeromycotina</taxon>
        <taxon>Glomeromycetes</taxon>
        <taxon>Glomerales</taxon>
        <taxon>Glomeraceae</taxon>
        <taxon>Rhizophagus</taxon>
    </lineage>
</organism>
<dbReference type="VEuPathDB" id="FungiDB:RhiirFUN_015583"/>
<dbReference type="VEuPathDB" id="FungiDB:RhiirFUN_011363"/>
<sequence>MPLEKTQLQSAGHTRIKDLLFDEIKKIPGWDPDKYPGKNLSKNVYAYVKRCHKYIYNTNFLEKGEEKKARKTIREYFYQYIETSDSDFKIITDKDEMTADELSEELGALVAIDESEVDDSILSNFTKAKNDPSTIDSISTNLSEIVEQLKKIGQDLSIDSYMQPHITSLSAAPIVGDRKIFNVYDINTFTKMSYVTLDLWEEFKEKVPLSVTYPGVVDGKEYIITAVNLPKGTPVHNIPSEYKGFPLLVHYGTFKLSCASDKHSAEMSNAGFKP</sequence>
<dbReference type="AlphaFoldDB" id="A0A2I1HDZ1"/>
<protein>
    <submittedName>
        <fullName evidence="1">Uncharacterized protein</fullName>
    </submittedName>
</protein>
<evidence type="ECO:0000313" key="2">
    <source>
        <dbReference type="Proteomes" id="UP000234323"/>
    </source>
</evidence>
<dbReference type="EMBL" id="LLXI01002405">
    <property type="protein sequence ID" value="PKY57040.1"/>
    <property type="molecule type" value="Genomic_DNA"/>
</dbReference>
<proteinExistence type="predicted"/>